<accession>A0A818B3B7</accession>
<sequence length="175" mass="20311">MVNESRPMLRKNLNIVSTKLKFICQQAEEFIANGLITIGSLQCRVKALKPTIPLQKENKRNKESGNQLGILIEEDQVTHKVLVHDVSTNIAENDLKEKIVQVYHGVKNVKRWYSRNEPSIPTENVQIDFELPENTKTLLQKDFINIGQLYWSVYRQLNDLIFRYNAQLNDAIQHP</sequence>
<dbReference type="AlphaFoldDB" id="A0A818B3B7"/>
<dbReference type="EMBL" id="CAJNYD010002259">
    <property type="protein sequence ID" value="CAF3407331.1"/>
    <property type="molecule type" value="Genomic_DNA"/>
</dbReference>
<dbReference type="Proteomes" id="UP000663833">
    <property type="component" value="Unassembled WGS sequence"/>
</dbReference>
<protein>
    <submittedName>
        <fullName evidence="1">Uncharacterized protein</fullName>
    </submittedName>
</protein>
<gene>
    <name evidence="1" type="ORF">LUA448_LOCUS18167</name>
</gene>
<name>A0A818B3B7_9BILA</name>
<reference evidence="1" key="1">
    <citation type="submission" date="2021-02" db="EMBL/GenBank/DDBJ databases">
        <authorList>
            <person name="Nowell W R."/>
        </authorList>
    </citation>
    <scope>NUCLEOTIDE SEQUENCE</scope>
</reference>
<proteinExistence type="predicted"/>
<evidence type="ECO:0000313" key="2">
    <source>
        <dbReference type="Proteomes" id="UP000663833"/>
    </source>
</evidence>
<evidence type="ECO:0000313" key="1">
    <source>
        <dbReference type="EMBL" id="CAF3407331.1"/>
    </source>
</evidence>
<comment type="caution">
    <text evidence="1">The sequence shown here is derived from an EMBL/GenBank/DDBJ whole genome shotgun (WGS) entry which is preliminary data.</text>
</comment>
<organism evidence="1 2">
    <name type="scientific">Rotaria socialis</name>
    <dbReference type="NCBI Taxonomy" id="392032"/>
    <lineage>
        <taxon>Eukaryota</taxon>
        <taxon>Metazoa</taxon>
        <taxon>Spiralia</taxon>
        <taxon>Gnathifera</taxon>
        <taxon>Rotifera</taxon>
        <taxon>Eurotatoria</taxon>
        <taxon>Bdelloidea</taxon>
        <taxon>Philodinida</taxon>
        <taxon>Philodinidae</taxon>
        <taxon>Rotaria</taxon>
    </lineage>
</organism>